<comment type="catalytic activity">
    <reaction evidence="10">
        <text>tRNA(Leu) + L-leucine + ATP = L-leucyl-tRNA(Leu) + AMP + diphosphate</text>
        <dbReference type="Rhea" id="RHEA:11688"/>
        <dbReference type="Rhea" id="RHEA-COMP:9613"/>
        <dbReference type="Rhea" id="RHEA-COMP:9622"/>
        <dbReference type="ChEBI" id="CHEBI:30616"/>
        <dbReference type="ChEBI" id="CHEBI:33019"/>
        <dbReference type="ChEBI" id="CHEBI:57427"/>
        <dbReference type="ChEBI" id="CHEBI:78442"/>
        <dbReference type="ChEBI" id="CHEBI:78494"/>
        <dbReference type="ChEBI" id="CHEBI:456215"/>
        <dbReference type="EC" id="6.1.1.4"/>
    </reaction>
</comment>
<dbReference type="SUPFAM" id="SSF47323">
    <property type="entry name" value="Anticodon-binding domain of a subclass of class I aminoacyl-tRNA synthetases"/>
    <property type="match status" value="1"/>
</dbReference>
<evidence type="ECO:0000256" key="11">
    <source>
        <dbReference type="RuleBase" id="RU363035"/>
    </source>
</evidence>
<dbReference type="GO" id="GO:0005524">
    <property type="term" value="F:ATP binding"/>
    <property type="evidence" value="ECO:0007669"/>
    <property type="project" value="UniProtKB-KW"/>
</dbReference>
<comment type="subcellular location">
    <subcellularLocation>
        <location evidence="1">Mitochondrion matrix</location>
    </subcellularLocation>
</comment>
<comment type="similarity">
    <text evidence="2 11">Belongs to the class-I aminoacyl-tRNA synthetase family.</text>
</comment>
<keyword evidence="15" id="KW-1185">Reference proteome</keyword>
<keyword evidence="6 11" id="KW-0067">ATP-binding</keyword>
<keyword evidence="4 11" id="KW-0436">Ligase</keyword>
<evidence type="ECO:0000256" key="1">
    <source>
        <dbReference type="ARBA" id="ARBA00004305"/>
    </source>
</evidence>
<dbReference type="FunFam" id="3.40.50.620:FF:000003">
    <property type="entry name" value="Leucine--tRNA ligase"/>
    <property type="match status" value="1"/>
</dbReference>
<reference evidence="14" key="1">
    <citation type="submission" date="2023-07" db="EMBL/GenBank/DDBJ databases">
        <title>Chromosome-level genome assembly of Artemia franciscana.</title>
        <authorList>
            <person name="Jo E."/>
        </authorList>
    </citation>
    <scope>NUCLEOTIDE SEQUENCE</scope>
    <source>
        <tissue evidence="14">Whole body</tissue>
    </source>
</reference>
<dbReference type="InterPro" id="IPR002300">
    <property type="entry name" value="aa-tRNA-synth_Ia"/>
</dbReference>
<dbReference type="EC" id="6.1.1.4" evidence="3"/>
<dbReference type="Gene3D" id="1.10.730.10">
    <property type="entry name" value="Isoleucyl-tRNA Synthetase, Domain 1"/>
    <property type="match status" value="3"/>
</dbReference>
<dbReference type="Proteomes" id="UP001187531">
    <property type="component" value="Unassembled WGS sequence"/>
</dbReference>
<organism evidence="14 15">
    <name type="scientific">Artemia franciscana</name>
    <name type="common">Brine shrimp</name>
    <name type="synonym">Artemia sanfranciscana</name>
    <dbReference type="NCBI Taxonomy" id="6661"/>
    <lineage>
        <taxon>Eukaryota</taxon>
        <taxon>Metazoa</taxon>
        <taxon>Ecdysozoa</taxon>
        <taxon>Arthropoda</taxon>
        <taxon>Crustacea</taxon>
        <taxon>Branchiopoda</taxon>
        <taxon>Anostraca</taxon>
        <taxon>Artemiidae</taxon>
        <taxon>Artemia</taxon>
    </lineage>
</organism>
<evidence type="ECO:0000259" key="12">
    <source>
        <dbReference type="Pfam" id="PF00133"/>
    </source>
</evidence>
<evidence type="ECO:0000256" key="3">
    <source>
        <dbReference type="ARBA" id="ARBA00013164"/>
    </source>
</evidence>
<dbReference type="FunFam" id="3.40.50.620:FF:000100">
    <property type="entry name" value="probable leucine--tRNA ligase, mitochondrial"/>
    <property type="match status" value="1"/>
</dbReference>
<sequence>IKCEMLTFLTVLRKKSFYVKQLRYVYAQQGQWEDKLTAELKLQIEEAWKDKCHQTSGKINSKEKKMYVLSMFPYPSGKLHLGHVRVYTISDVMARFYRMQGKQVIHPMGWDAFGLPAENAAIEKGILPKEWTTANIEYMRAQLKKMACTFDWDREIATCDPSYYKWTQFIFIKLLESGFAYRKEAPVNWDPIDQTVLADEQVDENGCSWRSGAKVEKRRLNQWFIRTSAFAPQLFDGLSEVNKDDWKDIIKMQKNWIGKCNGHSFTYDLILDGKIIDKLQIWTDRAELLADAKFVGIRSAEFLSSDCDLTNLRAKNPVNGELLPVFVTEKILYPVGSDMIVGIPSDQNIKKPESCRHLLSVYEFCQEMNISTSYELLSKEEAMAKKKVIVQKLLSEGRGGYLTSSRLRDWLISRQRYWGTPIPAIHCNQCGVLPVPAEHLPVVLPYLSGFSKKGHSALKDCTEWLNTQCHNCGGPAVRETDTMDTFVDSSWYFIRYLDPKNSREIADKTLTDLSLPVDLYIGGKEHATLHLFYARFICHFLHSIGLVPAREPFTRLLTQGMVKGKTYRLQETGKYLTPDEVVFDGEDAVEKDTGEPVIATWEKMSKSKFNGVEPEEIFDKYGIDTSRLLILANVPPRGDRNWSDETIPGVTNWQNRIWTVLTSFRKVSFYPRGDRNWSDETIPGVTNWQNRIWTVLTSFRKAKFESDVQTISKEGNMSSEVITKFRDVAVKGVNYHMNSTYFLSSVISILQGFTNDLLKVPDSLKRSSPEYENALASLIIILYPFAPHFSAELWSGFTTAVKEQSKITNSKGIDLEKQVWEQPWPQEKSFDRCYVGIQIDGVKKGHFHIGCVDPSSLTPDFVFAKADKDKRVLKFWKNAKIVSYEISETFSGGITFAINTDKSENT</sequence>
<dbReference type="GO" id="GO:0004823">
    <property type="term" value="F:leucine-tRNA ligase activity"/>
    <property type="evidence" value="ECO:0007669"/>
    <property type="project" value="UniProtKB-EC"/>
</dbReference>
<evidence type="ECO:0000256" key="8">
    <source>
        <dbReference type="ARBA" id="ARBA00023146"/>
    </source>
</evidence>
<dbReference type="PROSITE" id="PS00178">
    <property type="entry name" value="AA_TRNA_LIGASE_I"/>
    <property type="match status" value="1"/>
</dbReference>
<comment type="caution">
    <text evidence="14">The sequence shown here is derived from an EMBL/GenBank/DDBJ whole genome shotgun (WGS) entry which is preliminary data.</text>
</comment>
<evidence type="ECO:0000256" key="6">
    <source>
        <dbReference type="ARBA" id="ARBA00022840"/>
    </source>
</evidence>
<dbReference type="InterPro" id="IPR001412">
    <property type="entry name" value="aa-tRNA-synth_I_CS"/>
</dbReference>
<dbReference type="InterPro" id="IPR002302">
    <property type="entry name" value="Leu-tRNA-ligase"/>
</dbReference>
<evidence type="ECO:0000313" key="14">
    <source>
        <dbReference type="EMBL" id="KAK2723743.1"/>
    </source>
</evidence>
<evidence type="ECO:0000256" key="9">
    <source>
        <dbReference type="ARBA" id="ARBA00030520"/>
    </source>
</evidence>
<dbReference type="Pfam" id="PF08264">
    <property type="entry name" value="Anticodon_1"/>
    <property type="match status" value="1"/>
</dbReference>
<gene>
    <name evidence="14" type="ORF">QYM36_002180</name>
</gene>
<dbReference type="SUPFAM" id="SSF52374">
    <property type="entry name" value="Nucleotidylyl transferase"/>
    <property type="match status" value="1"/>
</dbReference>
<dbReference type="InterPro" id="IPR009080">
    <property type="entry name" value="tRNAsynth_Ia_anticodon-bd"/>
</dbReference>
<dbReference type="InterPro" id="IPR013155">
    <property type="entry name" value="M/V/L/I-tRNA-synth_anticd-bd"/>
</dbReference>
<dbReference type="Gene3D" id="3.40.50.620">
    <property type="entry name" value="HUPs"/>
    <property type="match status" value="2"/>
</dbReference>
<name>A0AA88I6Q5_ARTSF</name>
<feature type="domain" description="Aminoacyl-tRNA synthetase class Ia" evidence="12">
    <location>
        <begin position="407"/>
        <end position="564"/>
    </location>
</feature>
<dbReference type="InterPro" id="IPR014729">
    <property type="entry name" value="Rossmann-like_a/b/a_fold"/>
</dbReference>
<evidence type="ECO:0000313" key="15">
    <source>
        <dbReference type="Proteomes" id="UP001187531"/>
    </source>
</evidence>
<dbReference type="Pfam" id="PF00133">
    <property type="entry name" value="tRNA-synt_1"/>
    <property type="match status" value="2"/>
</dbReference>
<evidence type="ECO:0000256" key="5">
    <source>
        <dbReference type="ARBA" id="ARBA00022741"/>
    </source>
</evidence>
<dbReference type="PANTHER" id="PTHR43740:SF2">
    <property type="entry name" value="LEUCINE--TRNA LIGASE, MITOCHONDRIAL"/>
    <property type="match status" value="1"/>
</dbReference>
<dbReference type="GO" id="GO:0005759">
    <property type="term" value="C:mitochondrial matrix"/>
    <property type="evidence" value="ECO:0007669"/>
    <property type="project" value="UniProtKB-SubCell"/>
</dbReference>
<evidence type="ECO:0000256" key="7">
    <source>
        <dbReference type="ARBA" id="ARBA00022917"/>
    </source>
</evidence>
<dbReference type="CDD" id="cd00812">
    <property type="entry name" value="LeuRS_core"/>
    <property type="match status" value="1"/>
</dbReference>
<keyword evidence="8 11" id="KW-0030">Aminoacyl-tRNA synthetase</keyword>
<dbReference type="AlphaFoldDB" id="A0AA88I6Q5"/>
<dbReference type="EMBL" id="JAVRJZ010000004">
    <property type="protein sequence ID" value="KAK2723743.1"/>
    <property type="molecule type" value="Genomic_DNA"/>
</dbReference>
<proteinExistence type="inferred from homology"/>
<feature type="domain" description="Methionyl/Valyl/Leucyl/Isoleucyl-tRNA synthetase anticodon-binding" evidence="13">
    <location>
        <begin position="729"/>
        <end position="829"/>
    </location>
</feature>
<dbReference type="PRINTS" id="PR00985">
    <property type="entry name" value="TRNASYNTHLEU"/>
</dbReference>
<dbReference type="GO" id="GO:0032543">
    <property type="term" value="P:mitochondrial translation"/>
    <property type="evidence" value="ECO:0007669"/>
    <property type="project" value="TreeGrafter"/>
</dbReference>
<keyword evidence="5 11" id="KW-0547">Nucleotide-binding</keyword>
<accession>A0AA88I6Q5</accession>
<feature type="domain" description="Aminoacyl-tRNA synthetase class Ia" evidence="12">
    <location>
        <begin position="45"/>
        <end position="242"/>
    </location>
</feature>
<feature type="non-terminal residue" evidence="14">
    <location>
        <position position="1"/>
    </location>
</feature>
<keyword evidence="7 11" id="KW-0648">Protein biosynthesis</keyword>
<dbReference type="PANTHER" id="PTHR43740">
    <property type="entry name" value="LEUCYL-TRNA SYNTHETASE"/>
    <property type="match status" value="1"/>
</dbReference>
<evidence type="ECO:0000259" key="13">
    <source>
        <dbReference type="Pfam" id="PF08264"/>
    </source>
</evidence>
<evidence type="ECO:0000256" key="4">
    <source>
        <dbReference type="ARBA" id="ARBA00022598"/>
    </source>
</evidence>
<evidence type="ECO:0000256" key="10">
    <source>
        <dbReference type="ARBA" id="ARBA00047469"/>
    </source>
</evidence>
<protein>
    <recommendedName>
        <fullName evidence="3">leucine--tRNA ligase</fullName>
        <ecNumber evidence="3">6.1.1.4</ecNumber>
    </recommendedName>
    <alternativeName>
        <fullName evidence="9">Leucyl-tRNA synthetase</fullName>
    </alternativeName>
</protein>
<dbReference type="GO" id="GO:0006429">
    <property type="term" value="P:leucyl-tRNA aminoacylation"/>
    <property type="evidence" value="ECO:0007669"/>
    <property type="project" value="InterPro"/>
</dbReference>
<evidence type="ECO:0000256" key="2">
    <source>
        <dbReference type="ARBA" id="ARBA00005594"/>
    </source>
</evidence>